<dbReference type="EMBL" id="WUAV01000006">
    <property type="protein sequence ID" value="KAF1745914.1"/>
    <property type="molecule type" value="Genomic_DNA"/>
</dbReference>
<evidence type="ECO:0000313" key="4">
    <source>
        <dbReference type="Proteomes" id="UP000483820"/>
    </source>
</evidence>
<evidence type="ECO:0000259" key="2">
    <source>
        <dbReference type="Pfam" id="PF26530"/>
    </source>
</evidence>
<organism evidence="3 4">
    <name type="scientific">Caenorhabditis remanei</name>
    <name type="common">Caenorhabditis vulgaris</name>
    <dbReference type="NCBI Taxonomy" id="31234"/>
    <lineage>
        <taxon>Eukaryota</taxon>
        <taxon>Metazoa</taxon>
        <taxon>Ecdysozoa</taxon>
        <taxon>Nematoda</taxon>
        <taxon>Chromadorea</taxon>
        <taxon>Rhabditida</taxon>
        <taxon>Rhabditina</taxon>
        <taxon>Rhabditomorpha</taxon>
        <taxon>Rhabditoidea</taxon>
        <taxon>Rhabditidae</taxon>
        <taxon>Peloderinae</taxon>
        <taxon>Caenorhabditis</taxon>
    </lineage>
</organism>
<sequence>MWSAKPIVFILTLFGGLCYVLADDGDLEKVVNLFLTKLTTAYKEQADNLPDFFEDSFTARGCTKTVQKAEFINAILDNRNADPDFLDAIFNAQVVSVEYDGIRYRIYSGITKGSTDFMLNTTTNQLSFAETVRC</sequence>
<proteinExistence type="predicted"/>
<evidence type="ECO:0000313" key="3">
    <source>
        <dbReference type="EMBL" id="KAF1745914.1"/>
    </source>
</evidence>
<protein>
    <recommendedName>
        <fullName evidence="2">NTF2-like domain-containing protein</fullName>
    </recommendedName>
</protein>
<reference evidence="3 4" key="1">
    <citation type="submission" date="2019-12" db="EMBL/GenBank/DDBJ databases">
        <title>Chromosome-level assembly of the Caenorhabditis remanei genome.</title>
        <authorList>
            <person name="Teterina A.A."/>
            <person name="Willis J.H."/>
            <person name="Phillips P.C."/>
        </authorList>
    </citation>
    <scope>NUCLEOTIDE SEQUENCE [LARGE SCALE GENOMIC DNA]</scope>
    <source>
        <strain evidence="3 4">PX506</strain>
        <tissue evidence="3">Whole organism</tissue>
    </source>
</reference>
<name>A0A6A5FTM6_CAERE</name>
<keyword evidence="1" id="KW-0732">Signal</keyword>
<dbReference type="GeneID" id="78777417"/>
<feature type="domain" description="NTF2-like" evidence="2">
    <location>
        <begin position="28"/>
        <end position="134"/>
    </location>
</feature>
<comment type="caution">
    <text evidence="3">The sequence shown here is derived from an EMBL/GenBank/DDBJ whole genome shotgun (WGS) entry which is preliminary data.</text>
</comment>
<dbReference type="Pfam" id="PF26530">
    <property type="entry name" value="NTF2_3"/>
    <property type="match status" value="1"/>
</dbReference>
<feature type="chain" id="PRO_5025682936" description="NTF2-like domain-containing protein" evidence="1">
    <location>
        <begin position="23"/>
        <end position="134"/>
    </location>
</feature>
<dbReference type="AlphaFoldDB" id="A0A6A5FTM6"/>
<dbReference type="Proteomes" id="UP000483820">
    <property type="component" value="Chromosome X"/>
</dbReference>
<dbReference type="RefSeq" id="XP_053578346.1">
    <property type="nucleotide sequence ID" value="XM_053734780.1"/>
</dbReference>
<gene>
    <name evidence="3" type="ORF">GCK72_022361</name>
</gene>
<evidence type="ECO:0000256" key="1">
    <source>
        <dbReference type="SAM" id="SignalP"/>
    </source>
</evidence>
<feature type="signal peptide" evidence="1">
    <location>
        <begin position="1"/>
        <end position="22"/>
    </location>
</feature>
<accession>A0A6A5FTM6</accession>
<dbReference type="InterPro" id="IPR058721">
    <property type="entry name" value="NTF2_3"/>
</dbReference>
<dbReference type="KEGG" id="crq:GCK72_022361"/>
<dbReference type="CTD" id="78777417"/>